<dbReference type="GO" id="GO:0008831">
    <property type="term" value="F:dTDP-4-dehydrorhamnose reductase activity"/>
    <property type="evidence" value="ECO:0007669"/>
    <property type="project" value="UniProtKB-EC"/>
</dbReference>
<keyword evidence="6" id="KW-0560">Oxidoreductase</keyword>
<dbReference type="AlphaFoldDB" id="A0A2W5K9A9"/>
<dbReference type="NCBIfam" id="TIGR01214">
    <property type="entry name" value="rmlD"/>
    <property type="match status" value="1"/>
</dbReference>
<dbReference type="Gene3D" id="3.90.25.10">
    <property type="entry name" value="UDP-galactose 4-epimerase, domain 1"/>
    <property type="match status" value="1"/>
</dbReference>
<evidence type="ECO:0000256" key="7">
    <source>
        <dbReference type="SAM" id="MobiDB-lite"/>
    </source>
</evidence>
<gene>
    <name evidence="9" type="primary">rfbD</name>
    <name evidence="9" type="ORF">DI565_14465</name>
</gene>
<dbReference type="PANTHER" id="PTHR10491:SF4">
    <property type="entry name" value="METHIONINE ADENOSYLTRANSFERASE 2 SUBUNIT BETA"/>
    <property type="match status" value="1"/>
</dbReference>
<proteinExistence type="inferred from homology"/>
<comment type="caution">
    <text evidence="9">The sequence shown here is derived from an EMBL/GenBank/DDBJ whole genome shotgun (WGS) entry which is preliminary data.</text>
</comment>
<evidence type="ECO:0000256" key="1">
    <source>
        <dbReference type="ARBA" id="ARBA00004781"/>
    </source>
</evidence>
<name>A0A2W5K9A9_ANCNO</name>
<sequence length="315" mass="32853">MVGAPAGGRSGPGRAGTPGPPVRRILVTGGEGQLGLELRRHAWPAGVEIFAPSRAALDLTDPEAARSIAEGGFAAIVNAAAYTAVDRAESEAAAAFAINAHGAAALADAARAADIPLVHVSTDYVFRGDAAEPYETDAPVDPINVYGASKAAGEAAVLSGPPRAAVVRTSWVVSAHRSNFVKTMLRLGAQRDVVRVVDDQRGAPTLARDLAEALAVIALRMIDDRDAPAGLFHVTNAGSATWRDFADAIFDAARARGAKVPRVEAIATADYPTPARRPAYGVLSTRRVEREHGVAPLPWRERLPALVAEIMETSG</sequence>
<dbReference type="EMBL" id="QFPN01000007">
    <property type="protein sequence ID" value="PZQ13732.1"/>
    <property type="molecule type" value="Genomic_DNA"/>
</dbReference>
<protein>
    <recommendedName>
        <fullName evidence="4 6">dTDP-4-dehydrorhamnose reductase</fullName>
        <ecNumber evidence="3 6">1.1.1.133</ecNumber>
    </recommendedName>
</protein>
<comment type="catalytic activity">
    <reaction evidence="5 6">
        <text>dTDP-beta-L-rhamnose + NADP(+) = dTDP-4-dehydro-beta-L-rhamnose + NADPH + H(+)</text>
        <dbReference type="Rhea" id="RHEA:21796"/>
        <dbReference type="ChEBI" id="CHEBI:15378"/>
        <dbReference type="ChEBI" id="CHEBI:57510"/>
        <dbReference type="ChEBI" id="CHEBI:57783"/>
        <dbReference type="ChEBI" id="CHEBI:58349"/>
        <dbReference type="ChEBI" id="CHEBI:62830"/>
        <dbReference type="EC" id="1.1.1.133"/>
    </reaction>
</comment>
<dbReference type="CDD" id="cd05254">
    <property type="entry name" value="dTDP_HR_like_SDR_e"/>
    <property type="match status" value="1"/>
</dbReference>
<comment type="similarity">
    <text evidence="2 6">Belongs to the dTDP-4-dehydrorhamnose reductase family.</text>
</comment>
<organism evidence="9 10">
    <name type="scientific">Ancylobacter novellus</name>
    <name type="common">Thiobacillus novellus</name>
    <dbReference type="NCBI Taxonomy" id="921"/>
    <lineage>
        <taxon>Bacteria</taxon>
        <taxon>Pseudomonadati</taxon>
        <taxon>Pseudomonadota</taxon>
        <taxon>Alphaproteobacteria</taxon>
        <taxon>Hyphomicrobiales</taxon>
        <taxon>Xanthobacteraceae</taxon>
        <taxon>Ancylobacter</taxon>
    </lineage>
</organism>
<accession>A0A2W5K9A9</accession>
<evidence type="ECO:0000256" key="4">
    <source>
        <dbReference type="ARBA" id="ARBA00017099"/>
    </source>
</evidence>
<comment type="function">
    <text evidence="6">Catalyzes the reduction of dTDP-6-deoxy-L-lyxo-4-hexulose to yield dTDP-L-rhamnose.</text>
</comment>
<dbReference type="InterPro" id="IPR029903">
    <property type="entry name" value="RmlD-like-bd"/>
</dbReference>
<dbReference type="UniPathway" id="UPA00124"/>
<reference evidence="9 10" key="1">
    <citation type="submission" date="2017-08" db="EMBL/GenBank/DDBJ databases">
        <title>Infants hospitalized years apart are colonized by the same room-sourced microbial strains.</title>
        <authorList>
            <person name="Brooks B."/>
            <person name="Olm M.R."/>
            <person name="Firek B.A."/>
            <person name="Baker R."/>
            <person name="Thomas B.C."/>
            <person name="Morowitz M.J."/>
            <person name="Banfield J.F."/>
        </authorList>
    </citation>
    <scope>NUCLEOTIDE SEQUENCE [LARGE SCALE GENOMIC DNA]</scope>
    <source>
        <strain evidence="9">S2_005_003_R2_43</strain>
    </source>
</reference>
<evidence type="ECO:0000259" key="8">
    <source>
        <dbReference type="Pfam" id="PF04321"/>
    </source>
</evidence>
<evidence type="ECO:0000256" key="3">
    <source>
        <dbReference type="ARBA" id="ARBA00012929"/>
    </source>
</evidence>
<dbReference type="InterPro" id="IPR036291">
    <property type="entry name" value="NAD(P)-bd_dom_sf"/>
</dbReference>
<evidence type="ECO:0000256" key="6">
    <source>
        <dbReference type="RuleBase" id="RU364082"/>
    </source>
</evidence>
<feature type="compositionally biased region" description="Gly residues" evidence="7">
    <location>
        <begin position="1"/>
        <end position="16"/>
    </location>
</feature>
<keyword evidence="6" id="KW-0521">NADP</keyword>
<dbReference type="Proteomes" id="UP000249577">
    <property type="component" value="Unassembled WGS sequence"/>
</dbReference>
<evidence type="ECO:0000256" key="2">
    <source>
        <dbReference type="ARBA" id="ARBA00010944"/>
    </source>
</evidence>
<comment type="pathway">
    <text evidence="1 6">Carbohydrate biosynthesis; dTDP-L-rhamnose biosynthesis.</text>
</comment>
<dbReference type="PANTHER" id="PTHR10491">
    <property type="entry name" value="DTDP-4-DEHYDRORHAMNOSE REDUCTASE"/>
    <property type="match status" value="1"/>
</dbReference>
<dbReference type="GO" id="GO:0019305">
    <property type="term" value="P:dTDP-rhamnose biosynthetic process"/>
    <property type="evidence" value="ECO:0007669"/>
    <property type="project" value="UniProtKB-UniPathway"/>
</dbReference>
<evidence type="ECO:0000313" key="9">
    <source>
        <dbReference type="EMBL" id="PZQ13732.1"/>
    </source>
</evidence>
<evidence type="ECO:0000313" key="10">
    <source>
        <dbReference type="Proteomes" id="UP000249577"/>
    </source>
</evidence>
<dbReference type="InterPro" id="IPR005913">
    <property type="entry name" value="dTDP_dehydrorham_reduct"/>
</dbReference>
<evidence type="ECO:0000256" key="5">
    <source>
        <dbReference type="ARBA" id="ARBA00048200"/>
    </source>
</evidence>
<dbReference type="Pfam" id="PF04321">
    <property type="entry name" value="RmlD_sub_bind"/>
    <property type="match status" value="1"/>
</dbReference>
<dbReference type="Gene3D" id="3.40.50.720">
    <property type="entry name" value="NAD(P)-binding Rossmann-like Domain"/>
    <property type="match status" value="1"/>
</dbReference>
<dbReference type="SUPFAM" id="SSF51735">
    <property type="entry name" value="NAD(P)-binding Rossmann-fold domains"/>
    <property type="match status" value="1"/>
</dbReference>
<feature type="domain" description="RmlD-like substrate binding" evidence="8">
    <location>
        <begin position="24"/>
        <end position="310"/>
    </location>
</feature>
<comment type="cofactor">
    <cofactor evidence="6">
        <name>Mg(2+)</name>
        <dbReference type="ChEBI" id="CHEBI:18420"/>
    </cofactor>
    <text evidence="6">Binds 1 Mg(2+) ion per monomer.</text>
</comment>
<feature type="region of interest" description="Disordered" evidence="7">
    <location>
        <begin position="1"/>
        <end position="22"/>
    </location>
</feature>
<dbReference type="EC" id="1.1.1.133" evidence="3 6"/>